<accession>A0A1C7LLG9</accession>
<gene>
    <name evidence="2" type="ORF">A0H81_14561</name>
</gene>
<evidence type="ECO:0000313" key="3">
    <source>
        <dbReference type="Proteomes" id="UP000092993"/>
    </source>
</evidence>
<reference evidence="2 3" key="1">
    <citation type="submission" date="2016-03" db="EMBL/GenBank/DDBJ databases">
        <title>Whole genome sequencing of Grifola frondosa 9006-11.</title>
        <authorList>
            <person name="Min B."/>
            <person name="Park H."/>
            <person name="Kim J.-G."/>
            <person name="Cho H."/>
            <person name="Oh Y.-L."/>
            <person name="Kong W.-S."/>
            <person name="Choi I.-G."/>
        </authorList>
    </citation>
    <scope>NUCLEOTIDE SEQUENCE [LARGE SCALE GENOMIC DNA]</scope>
    <source>
        <strain evidence="2 3">9006-11</strain>
    </source>
</reference>
<evidence type="ECO:0000256" key="1">
    <source>
        <dbReference type="SAM" id="MobiDB-lite"/>
    </source>
</evidence>
<name>A0A1C7LLG9_GRIFR</name>
<proteinExistence type="predicted"/>
<dbReference type="AlphaFoldDB" id="A0A1C7LLG9"/>
<dbReference type="EMBL" id="LUGG01000044">
    <property type="protein sequence ID" value="OBZ65398.1"/>
    <property type="molecule type" value="Genomic_DNA"/>
</dbReference>
<feature type="compositionally biased region" description="Low complexity" evidence="1">
    <location>
        <begin position="1"/>
        <end position="16"/>
    </location>
</feature>
<organism evidence="2 3">
    <name type="scientific">Grifola frondosa</name>
    <name type="common">Maitake</name>
    <name type="synonym">Polyporus frondosus</name>
    <dbReference type="NCBI Taxonomy" id="5627"/>
    <lineage>
        <taxon>Eukaryota</taxon>
        <taxon>Fungi</taxon>
        <taxon>Dikarya</taxon>
        <taxon>Basidiomycota</taxon>
        <taxon>Agaricomycotina</taxon>
        <taxon>Agaricomycetes</taxon>
        <taxon>Polyporales</taxon>
        <taxon>Grifolaceae</taxon>
        <taxon>Grifola</taxon>
    </lineage>
</organism>
<sequence>MYRASLSNNLVSSSTSDAPATTCGRHSTALRPHYRLFAAHSRFQSAVLPSHIRILPSHNKYCAPGSTQRRSPIRQFDVARRREKLGRPPTAIGARYGNESPDRLRAGCPPLVTCRRGLSHFTVATST</sequence>
<evidence type="ECO:0000313" key="2">
    <source>
        <dbReference type="EMBL" id="OBZ65398.1"/>
    </source>
</evidence>
<keyword evidence="3" id="KW-1185">Reference proteome</keyword>
<feature type="region of interest" description="Disordered" evidence="1">
    <location>
        <begin position="1"/>
        <end position="24"/>
    </location>
</feature>
<comment type="caution">
    <text evidence="2">The sequence shown here is derived from an EMBL/GenBank/DDBJ whole genome shotgun (WGS) entry which is preliminary data.</text>
</comment>
<protein>
    <submittedName>
        <fullName evidence="2">Uncharacterized protein</fullName>
    </submittedName>
</protein>
<dbReference type="Proteomes" id="UP000092993">
    <property type="component" value="Unassembled WGS sequence"/>
</dbReference>